<feature type="domain" description="RDD" evidence="7">
    <location>
        <begin position="17"/>
        <end position="123"/>
    </location>
</feature>
<dbReference type="Pfam" id="PF06271">
    <property type="entry name" value="RDD"/>
    <property type="match status" value="1"/>
</dbReference>
<dbReference type="GO" id="GO:0005886">
    <property type="term" value="C:plasma membrane"/>
    <property type="evidence" value="ECO:0007669"/>
    <property type="project" value="UniProtKB-SubCell"/>
</dbReference>
<dbReference type="EMBL" id="WKKH01000029">
    <property type="protein sequence ID" value="MRX77703.1"/>
    <property type="molecule type" value="Genomic_DNA"/>
</dbReference>
<dbReference type="Proteomes" id="UP000487757">
    <property type="component" value="Unassembled WGS sequence"/>
</dbReference>
<organism evidence="8 9">
    <name type="scientific">Pedobacter petrophilus</name>
    <dbReference type="NCBI Taxonomy" id="1908241"/>
    <lineage>
        <taxon>Bacteria</taxon>
        <taxon>Pseudomonadati</taxon>
        <taxon>Bacteroidota</taxon>
        <taxon>Sphingobacteriia</taxon>
        <taxon>Sphingobacteriales</taxon>
        <taxon>Sphingobacteriaceae</taxon>
        <taxon>Pedobacter</taxon>
    </lineage>
</organism>
<dbReference type="InterPro" id="IPR010432">
    <property type="entry name" value="RDD"/>
</dbReference>
<feature type="transmembrane region" description="Helical" evidence="6">
    <location>
        <begin position="31"/>
        <end position="52"/>
    </location>
</feature>
<proteinExistence type="predicted"/>
<reference evidence="8 9" key="1">
    <citation type="submission" date="2019-11" db="EMBL/GenBank/DDBJ databases">
        <title>Pedobacter petrophilus genome.</title>
        <authorList>
            <person name="Feldbauer M.J."/>
            <person name="Newman J.D."/>
        </authorList>
    </citation>
    <scope>NUCLEOTIDE SEQUENCE [LARGE SCALE GENOMIC DNA]</scope>
    <source>
        <strain evidence="8 9">LMG 29686</strain>
    </source>
</reference>
<evidence type="ECO:0000259" key="7">
    <source>
        <dbReference type="Pfam" id="PF06271"/>
    </source>
</evidence>
<evidence type="ECO:0000256" key="5">
    <source>
        <dbReference type="ARBA" id="ARBA00023136"/>
    </source>
</evidence>
<evidence type="ECO:0000313" key="9">
    <source>
        <dbReference type="Proteomes" id="UP000487757"/>
    </source>
</evidence>
<evidence type="ECO:0000256" key="4">
    <source>
        <dbReference type="ARBA" id="ARBA00022989"/>
    </source>
</evidence>
<dbReference type="OrthoDB" id="762068at2"/>
<evidence type="ECO:0000256" key="3">
    <source>
        <dbReference type="ARBA" id="ARBA00022692"/>
    </source>
</evidence>
<gene>
    <name evidence="8" type="ORF">GJU39_16570</name>
</gene>
<dbReference type="PANTHER" id="PTHR36115:SF4">
    <property type="entry name" value="MEMBRANE PROTEIN"/>
    <property type="match status" value="1"/>
</dbReference>
<keyword evidence="5 6" id="KW-0472">Membrane</keyword>
<dbReference type="PANTHER" id="PTHR36115">
    <property type="entry name" value="PROLINE-RICH ANTIGEN HOMOLOG-RELATED"/>
    <property type="match status" value="1"/>
</dbReference>
<name>A0A7K0G1H9_9SPHI</name>
<sequence length="164" mass="18306">MDFNTNYEELDLEYCRATSGLRLTNYIIDMIFFYLIMFGLGIVLGILAPSLLNIFDGLMGRLISLLLYGISMAVIEGVSNGKSIGKLITGTKAINSDGTDMNFGQAFTRNIIRAIPFNAFSAFGTPCNPWHDRLSNTIVIEEKKATLLKQKETFFDALKENQKT</sequence>
<evidence type="ECO:0000256" key="2">
    <source>
        <dbReference type="ARBA" id="ARBA00022475"/>
    </source>
</evidence>
<accession>A0A7K0G1H9</accession>
<keyword evidence="2" id="KW-1003">Cell membrane</keyword>
<dbReference type="AlphaFoldDB" id="A0A7K0G1H9"/>
<evidence type="ECO:0000256" key="6">
    <source>
        <dbReference type="SAM" id="Phobius"/>
    </source>
</evidence>
<comment type="caution">
    <text evidence="8">The sequence shown here is derived from an EMBL/GenBank/DDBJ whole genome shotgun (WGS) entry which is preliminary data.</text>
</comment>
<dbReference type="InterPro" id="IPR051791">
    <property type="entry name" value="Pra-immunoreactive"/>
</dbReference>
<dbReference type="RefSeq" id="WP_154282113.1">
    <property type="nucleotide sequence ID" value="NZ_JBHUJQ010000001.1"/>
</dbReference>
<keyword evidence="9" id="KW-1185">Reference proteome</keyword>
<comment type="subcellular location">
    <subcellularLocation>
        <location evidence="1">Cell membrane</location>
        <topology evidence="1">Multi-pass membrane protein</topology>
    </subcellularLocation>
</comment>
<evidence type="ECO:0000256" key="1">
    <source>
        <dbReference type="ARBA" id="ARBA00004651"/>
    </source>
</evidence>
<evidence type="ECO:0000313" key="8">
    <source>
        <dbReference type="EMBL" id="MRX77703.1"/>
    </source>
</evidence>
<keyword evidence="3 6" id="KW-0812">Transmembrane</keyword>
<protein>
    <submittedName>
        <fullName evidence="8">RDD family protein</fullName>
    </submittedName>
</protein>
<keyword evidence="4 6" id="KW-1133">Transmembrane helix</keyword>
<feature type="transmembrane region" description="Helical" evidence="6">
    <location>
        <begin position="58"/>
        <end position="78"/>
    </location>
</feature>